<organism evidence="1">
    <name type="scientific">viral metagenome</name>
    <dbReference type="NCBI Taxonomy" id="1070528"/>
    <lineage>
        <taxon>unclassified sequences</taxon>
        <taxon>metagenomes</taxon>
        <taxon>organismal metagenomes</taxon>
    </lineage>
</organism>
<protein>
    <submittedName>
        <fullName evidence="1">Uncharacterized protein</fullName>
    </submittedName>
</protein>
<sequence>MAGITDQVKYRGCVKIYPAICDEDAISDTVLDATANTECIVGNNFLNSTPVPAGKLWVITNVSAFNTITVMTRIDLYIRRGVTDYFIANLLSPPIRQDINYRGKLYLKAGDVVRAGFILCANGDDVYLTIHGKQIDLY</sequence>
<name>A0A6M3IEE6_9ZZZZ</name>
<reference evidence="1" key="1">
    <citation type="submission" date="2020-03" db="EMBL/GenBank/DDBJ databases">
        <title>The deep terrestrial virosphere.</title>
        <authorList>
            <person name="Holmfeldt K."/>
            <person name="Nilsson E."/>
            <person name="Simone D."/>
            <person name="Lopez-Fernandez M."/>
            <person name="Wu X."/>
            <person name="de Brujin I."/>
            <person name="Lundin D."/>
            <person name="Andersson A."/>
            <person name="Bertilsson S."/>
            <person name="Dopson M."/>
        </authorList>
    </citation>
    <scope>NUCLEOTIDE SEQUENCE</scope>
    <source>
        <strain evidence="2">MM415A04550</strain>
        <strain evidence="1">MM415B01983</strain>
    </source>
</reference>
<dbReference type="AlphaFoldDB" id="A0A6M3IEE6"/>
<dbReference type="EMBL" id="MT141709">
    <property type="protein sequence ID" value="QJA69484.1"/>
    <property type="molecule type" value="Genomic_DNA"/>
</dbReference>
<evidence type="ECO:0000313" key="2">
    <source>
        <dbReference type="EMBL" id="QJA69484.1"/>
    </source>
</evidence>
<evidence type="ECO:0000313" key="1">
    <source>
        <dbReference type="EMBL" id="QJA55840.1"/>
    </source>
</evidence>
<dbReference type="EMBL" id="MT141184">
    <property type="protein sequence ID" value="QJA55840.1"/>
    <property type="molecule type" value="Genomic_DNA"/>
</dbReference>
<proteinExistence type="predicted"/>
<gene>
    <name evidence="2" type="ORF">MM415A04550_0007</name>
    <name evidence="1" type="ORF">MM415B01983_0021</name>
</gene>
<accession>A0A6M3IEE6</accession>